<evidence type="ECO:0000256" key="4">
    <source>
        <dbReference type="ARBA" id="ARBA00023002"/>
    </source>
</evidence>
<dbReference type="InterPro" id="IPR045054">
    <property type="entry name" value="P4HA-like"/>
</dbReference>
<keyword evidence="8" id="KW-1185">Reference proteome</keyword>
<dbReference type="SMART" id="SM00702">
    <property type="entry name" value="P4Hc"/>
    <property type="match status" value="1"/>
</dbReference>
<keyword evidence="5" id="KW-0408">Iron</keyword>
<dbReference type="PANTHER" id="PTHR10869">
    <property type="entry name" value="PROLYL 4-HYDROXYLASE ALPHA SUBUNIT"/>
    <property type="match status" value="1"/>
</dbReference>
<organism evidence="7 8">
    <name type="scientific">Ascodesmis nigricans</name>
    <dbReference type="NCBI Taxonomy" id="341454"/>
    <lineage>
        <taxon>Eukaryota</taxon>
        <taxon>Fungi</taxon>
        <taxon>Dikarya</taxon>
        <taxon>Ascomycota</taxon>
        <taxon>Pezizomycotina</taxon>
        <taxon>Pezizomycetes</taxon>
        <taxon>Pezizales</taxon>
        <taxon>Ascodesmidaceae</taxon>
        <taxon>Ascodesmis</taxon>
    </lineage>
</organism>
<keyword evidence="2" id="KW-0479">Metal-binding</keyword>
<dbReference type="Pfam" id="PF13640">
    <property type="entry name" value="2OG-FeII_Oxy_3"/>
    <property type="match status" value="1"/>
</dbReference>
<dbReference type="GO" id="GO:0005506">
    <property type="term" value="F:iron ion binding"/>
    <property type="evidence" value="ECO:0007669"/>
    <property type="project" value="InterPro"/>
</dbReference>
<dbReference type="InterPro" id="IPR044862">
    <property type="entry name" value="Pro_4_hyd_alph_FE2OG_OXY"/>
</dbReference>
<evidence type="ECO:0000256" key="2">
    <source>
        <dbReference type="ARBA" id="ARBA00022723"/>
    </source>
</evidence>
<dbReference type="Gene3D" id="2.60.120.620">
    <property type="entry name" value="q2cbj1_9rhob like domain"/>
    <property type="match status" value="1"/>
</dbReference>
<proteinExistence type="predicted"/>
<evidence type="ECO:0000256" key="1">
    <source>
        <dbReference type="ARBA" id="ARBA00001961"/>
    </source>
</evidence>
<dbReference type="Proteomes" id="UP000298138">
    <property type="component" value="Unassembled WGS sequence"/>
</dbReference>
<dbReference type="GO" id="GO:0031418">
    <property type="term" value="F:L-ascorbic acid binding"/>
    <property type="evidence" value="ECO:0007669"/>
    <property type="project" value="InterPro"/>
</dbReference>
<evidence type="ECO:0000259" key="6">
    <source>
        <dbReference type="SMART" id="SM00702"/>
    </source>
</evidence>
<gene>
    <name evidence="7" type="ORF">EX30DRAFT_372598</name>
</gene>
<keyword evidence="3" id="KW-0223">Dioxygenase</keyword>
<evidence type="ECO:0000313" key="8">
    <source>
        <dbReference type="Proteomes" id="UP000298138"/>
    </source>
</evidence>
<dbReference type="OrthoDB" id="69177at2759"/>
<protein>
    <recommendedName>
        <fullName evidence="6">Prolyl 4-hydroxylase alpha subunit domain-containing protein</fullName>
    </recommendedName>
</protein>
<dbReference type="EMBL" id="ML220127">
    <property type="protein sequence ID" value="TGZ80094.1"/>
    <property type="molecule type" value="Genomic_DNA"/>
</dbReference>
<dbReference type="InterPro" id="IPR006620">
    <property type="entry name" value="Pro_4_hyd_alph"/>
</dbReference>
<dbReference type="PANTHER" id="PTHR10869:SF241">
    <property type="entry name" value="FE2OG DIOXYGENASE DOMAIN-CONTAINING PROTEIN"/>
    <property type="match status" value="1"/>
</dbReference>
<dbReference type="GO" id="GO:0004656">
    <property type="term" value="F:procollagen-proline 4-dioxygenase activity"/>
    <property type="evidence" value="ECO:0007669"/>
    <property type="project" value="TreeGrafter"/>
</dbReference>
<keyword evidence="4" id="KW-0560">Oxidoreductase</keyword>
<dbReference type="GO" id="GO:0005783">
    <property type="term" value="C:endoplasmic reticulum"/>
    <property type="evidence" value="ECO:0007669"/>
    <property type="project" value="TreeGrafter"/>
</dbReference>
<dbReference type="STRING" id="341454.A0A4S2MUC3"/>
<dbReference type="InParanoid" id="A0A4S2MUC3"/>
<accession>A0A4S2MUC3</accession>
<evidence type="ECO:0000256" key="5">
    <source>
        <dbReference type="ARBA" id="ARBA00023004"/>
    </source>
</evidence>
<sequence length="244" mass="27604">MFTITTNLIDFSSTPLSTTYPNFLALTIDNAFTPSECASLITHANSHPSSWSAAGINLAENQAVCKNFRDSDRKLIDNETMTDMIWERVRPHLPEGLLEISAEGGWANVVGEKSFKANGKGEVVRWRADRLNPRLRFLRYTTGQFFKPHCDGLNDLAVEDGKKLKSFVTLHIYLNDGTTEEGLEGGATRFWNPRKTEWVDVEPKAGRVLVFQQRMLVHSGEEVVSGMKYTIRTELMYERVVEKS</sequence>
<evidence type="ECO:0000256" key="3">
    <source>
        <dbReference type="ARBA" id="ARBA00022964"/>
    </source>
</evidence>
<name>A0A4S2MUC3_9PEZI</name>
<reference evidence="7 8" key="1">
    <citation type="submission" date="2019-04" db="EMBL/GenBank/DDBJ databases">
        <title>Comparative genomics and transcriptomics to analyze fruiting body development in filamentous ascomycetes.</title>
        <authorList>
            <consortium name="DOE Joint Genome Institute"/>
            <person name="Lutkenhaus R."/>
            <person name="Traeger S."/>
            <person name="Breuer J."/>
            <person name="Kuo A."/>
            <person name="Lipzen A."/>
            <person name="Pangilinan J."/>
            <person name="Dilworth D."/>
            <person name="Sandor L."/>
            <person name="Poggeler S."/>
            <person name="Barry K."/>
            <person name="Grigoriev I.V."/>
            <person name="Nowrousian M."/>
        </authorList>
    </citation>
    <scope>NUCLEOTIDE SEQUENCE [LARGE SCALE GENOMIC DNA]</scope>
    <source>
        <strain evidence="7 8">CBS 389.68</strain>
    </source>
</reference>
<evidence type="ECO:0000313" key="7">
    <source>
        <dbReference type="EMBL" id="TGZ80094.1"/>
    </source>
</evidence>
<dbReference type="AlphaFoldDB" id="A0A4S2MUC3"/>
<comment type="cofactor">
    <cofactor evidence="1">
        <name>L-ascorbate</name>
        <dbReference type="ChEBI" id="CHEBI:38290"/>
    </cofactor>
</comment>
<feature type="domain" description="Prolyl 4-hydroxylase alpha subunit" evidence="6">
    <location>
        <begin position="23"/>
        <end position="236"/>
    </location>
</feature>